<feature type="domain" description="TLDc" evidence="2">
    <location>
        <begin position="124"/>
        <end position="301"/>
    </location>
</feature>
<evidence type="ECO:0000313" key="3">
    <source>
        <dbReference type="EMBL" id="GMI33394.1"/>
    </source>
</evidence>
<proteinExistence type="predicted"/>
<name>A0ABQ6MV50_9STRA</name>
<feature type="compositionally biased region" description="Low complexity" evidence="1">
    <location>
        <begin position="45"/>
        <end position="54"/>
    </location>
</feature>
<dbReference type="PROSITE" id="PS51886">
    <property type="entry name" value="TLDC"/>
    <property type="match status" value="1"/>
</dbReference>
<dbReference type="EMBL" id="BRYB01003246">
    <property type="protein sequence ID" value="GMI33394.1"/>
    <property type="molecule type" value="Genomic_DNA"/>
</dbReference>
<dbReference type="Pfam" id="PF07534">
    <property type="entry name" value="TLD"/>
    <property type="match status" value="1"/>
</dbReference>
<feature type="non-terminal residue" evidence="3">
    <location>
        <position position="1"/>
    </location>
</feature>
<evidence type="ECO:0000313" key="4">
    <source>
        <dbReference type="Proteomes" id="UP001165060"/>
    </source>
</evidence>
<feature type="region of interest" description="Disordered" evidence="1">
    <location>
        <begin position="18"/>
        <end position="75"/>
    </location>
</feature>
<protein>
    <recommendedName>
        <fullName evidence="2">TLDc domain-containing protein</fullName>
    </recommendedName>
</protein>
<comment type="caution">
    <text evidence="3">The sequence shown here is derived from an EMBL/GenBank/DDBJ whole genome shotgun (WGS) entry which is preliminary data.</text>
</comment>
<evidence type="ECO:0000259" key="2">
    <source>
        <dbReference type="PROSITE" id="PS51886"/>
    </source>
</evidence>
<reference evidence="3 4" key="1">
    <citation type="journal article" date="2023" name="Commun. Biol.">
        <title>Genome analysis of Parmales, the sister group of diatoms, reveals the evolutionary specialization of diatoms from phago-mixotrophs to photoautotrophs.</title>
        <authorList>
            <person name="Ban H."/>
            <person name="Sato S."/>
            <person name="Yoshikawa S."/>
            <person name="Yamada K."/>
            <person name="Nakamura Y."/>
            <person name="Ichinomiya M."/>
            <person name="Sato N."/>
            <person name="Blanc-Mathieu R."/>
            <person name="Endo H."/>
            <person name="Kuwata A."/>
            <person name="Ogata H."/>
        </authorList>
    </citation>
    <scope>NUCLEOTIDE SEQUENCE [LARGE SCALE GENOMIC DNA]</scope>
</reference>
<sequence>YQPPNFLSSVQNQNVGADNEAWTQSLEKSMGVGMQGLGLNSKPPQQQQQQQQQQAPTLYTPAVPTTPVSSLPPNPINMNNYQPARAMQQVASHFQQFSLSALAERKMRQFQVQPSEQMVFRGSSIVGPAEAKRLYYSIPFISSLPSTNLVYSTRMHERNIRTLQQSVAGVMGPTMVIIRSGEYTFGGYASDQWKFDGRRAGNPKGYLFSLTLDTKIPYHGRQKDSQSGIMGGGKQDCMWAGPDFLGFGIKDLCLRGDFRMCTSEIEHSYSVGLDIGGVEAKSFLAGSNVWVADEVEVWSVN</sequence>
<dbReference type="InterPro" id="IPR006571">
    <property type="entry name" value="TLDc_dom"/>
</dbReference>
<evidence type="ECO:0000256" key="1">
    <source>
        <dbReference type="SAM" id="MobiDB-lite"/>
    </source>
</evidence>
<accession>A0ABQ6MV50</accession>
<dbReference type="Proteomes" id="UP001165060">
    <property type="component" value="Unassembled WGS sequence"/>
</dbReference>
<organism evidence="3 4">
    <name type="scientific">Tetraparma gracilis</name>
    <dbReference type="NCBI Taxonomy" id="2962635"/>
    <lineage>
        <taxon>Eukaryota</taxon>
        <taxon>Sar</taxon>
        <taxon>Stramenopiles</taxon>
        <taxon>Ochrophyta</taxon>
        <taxon>Bolidophyceae</taxon>
        <taxon>Parmales</taxon>
        <taxon>Triparmaceae</taxon>
        <taxon>Tetraparma</taxon>
    </lineage>
</organism>
<keyword evidence="4" id="KW-1185">Reference proteome</keyword>
<dbReference type="SMART" id="SM00584">
    <property type="entry name" value="TLDc"/>
    <property type="match status" value="1"/>
</dbReference>
<gene>
    <name evidence="3" type="ORF">TeGR_g1905</name>
</gene>
<feature type="compositionally biased region" description="Polar residues" evidence="1">
    <location>
        <begin position="18"/>
        <end position="27"/>
    </location>
</feature>